<feature type="compositionally biased region" description="Basic and acidic residues" evidence="9">
    <location>
        <begin position="98"/>
        <end position="111"/>
    </location>
</feature>
<reference evidence="10" key="1">
    <citation type="submission" date="2021-01" db="EMBL/GenBank/DDBJ databases">
        <title>Adiantum capillus-veneris genome.</title>
        <authorList>
            <person name="Fang Y."/>
            <person name="Liao Q."/>
        </authorList>
    </citation>
    <scope>NUCLEOTIDE SEQUENCE</scope>
    <source>
        <strain evidence="10">H3</strain>
        <tissue evidence="10">Leaf</tissue>
    </source>
</reference>
<dbReference type="Pfam" id="PF05793">
    <property type="entry name" value="TFIIF_alpha"/>
    <property type="match status" value="1"/>
</dbReference>
<feature type="compositionally biased region" description="Polar residues" evidence="9">
    <location>
        <begin position="397"/>
        <end position="413"/>
    </location>
</feature>
<evidence type="ECO:0000256" key="7">
    <source>
        <dbReference type="ARBA" id="ARBA00025232"/>
    </source>
</evidence>
<feature type="compositionally biased region" description="Acidic residues" evidence="9">
    <location>
        <begin position="306"/>
        <end position="328"/>
    </location>
</feature>
<dbReference type="GO" id="GO:0006367">
    <property type="term" value="P:transcription initiation at RNA polymerase II promoter"/>
    <property type="evidence" value="ECO:0007669"/>
    <property type="project" value="InterPro"/>
</dbReference>
<evidence type="ECO:0000256" key="9">
    <source>
        <dbReference type="SAM" id="MobiDB-lite"/>
    </source>
</evidence>
<keyword evidence="6 8" id="KW-0539">Nucleus</keyword>
<evidence type="ECO:0000313" key="11">
    <source>
        <dbReference type="Proteomes" id="UP000886520"/>
    </source>
</evidence>
<dbReference type="AlphaFoldDB" id="A0A9D4ZMP8"/>
<dbReference type="GO" id="GO:0032968">
    <property type="term" value="P:positive regulation of transcription elongation by RNA polymerase II"/>
    <property type="evidence" value="ECO:0007669"/>
    <property type="project" value="InterPro"/>
</dbReference>
<evidence type="ECO:0000256" key="6">
    <source>
        <dbReference type="ARBA" id="ARBA00023242"/>
    </source>
</evidence>
<name>A0A9D4ZMP8_ADICA</name>
<dbReference type="InterPro" id="IPR036388">
    <property type="entry name" value="WH-like_DNA-bd_sf"/>
</dbReference>
<dbReference type="InterPro" id="IPR011039">
    <property type="entry name" value="TFIIF_interaction"/>
</dbReference>
<comment type="caution">
    <text evidence="10">The sequence shown here is derived from an EMBL/GenBank/DDBJ whole genome shotgun (WGS) entry which is preliminary data.</text>
</comment>
<dbReference type="PANTHER" id="PTHR13011:SF0">
    <property type="entry name" value="GENERAL TRANSCRIPTION FACTOR IIF SUBUNIT 1"/>
    <property type="match status" value="1"/>
</dbReference>
<dbReference type="SUPFAM" id="SSF46785">
    <property type="entry name" value="Winged helix' DNA-binding domain"/>
    <property type="match status" value="1"/>
</dbReference>
<accession>A0A9D4ZMP8</accession>
<evidence type="ECO:0000256" key="2">
    <source>
        <dbReference type="ARBA" id="ARBA00005249"/>
    </source>
</evidence>
<dbReference type="InterPro" id="IPR008851">
    <property type="entry name" value="TFIIF-alpha"/>
</dbReference>
<keyword evidence="5 8" id="KW-0804">Transcription</keyword>
<dbReference type="InterPro" id="IPR036390">
    <property type="entry name" value="WH_DNA-bd_sf"/>
</dbReference>
<comment type="similarity">
    <text evidence="2 8">Belongs to the TFIIF alpha subunit family.</text>
</comment>
<feature type="region of interest" description="Disordered" evidence="9">
    <location>
        <begin position="240"/>
        <end position="459"/>
    </location>
</feature>
<dbReference type="SUPFAM" id="SSF50916">
    <property type="entry name" value="Rap30/74 interaction domains"/>
    <property type="match status" value="1"/>
</dbReference>
<keyword evidence="3 8" id="KW-0805">Transcription regulation</keyword>
<proteinExistence type="inferred from homology"/>
<feature type="compositionally biased region" description="Basic and acidic residues" evidence="9">
    <location>
        <begin position="280"/>
        <end position="305"/>
    </location>
</feature>
<dbReference type="GO" id="GO:0003677">
    <property type="term" value="F:DNA binding"/>
    <property type="evidence" value="ECO:0007669"/>
    <property type="project" value="UniProtKB-KW"/>
</dbReference>
<dbReference type="GO" id="GO:0001096">
    <property type="term" value="F:TFIIF-class transcription factor complex binding"/>
    <property type="evidence" value="ECO:0007669"/>
    <property type="project" value="TreeGrafter"/>
</dbReference>
<evidence type="ECO:0000256" key="1">
    <source>
        <dbReference type="ARBA" id="ARBA00004123"/>
    </source>
</evidence>
<dbReference type="OrthoDB" id="76676at2759"/>
<protein>
    <recommendedName>
        <fullName evidence="8">Transcription initiation factor IIF subunit alpha</fullName>
    </recommendedName>
</protein>
<feature type="compositionally biased region" description="Acidic residues" evidence="9">
    <location>
        <begin position="240"/>
        <end position="256"/>
    </location>
</feature>
<feature type="compositionally biased region" description="Basic and acidic residues" evidence="9">
    <location>
        <begin position="358"/>
        <end position="383"/>
    </location>
</feature>
<dbReference type="PANTHER" id="PTHR13011">
    <property type="entry name" value="TFIIF-ALPHA"/>
    <property type="match status" value="1"/>
</dbReference>
<evidence type="ECO:0000256" key="8">
    <source>
        <dbReference type="RuleBase" id="RU366044"/>
    </source>
</evidence>
<dbReference type="EMBL" id="JABFUD020000004">
    <property type="protein sequence ID" value="KAI5081084.1"/>
    <property type="molecule type" value="Genomic_DNA"/>
</dbReference>
<dbReference type="Gene3D" id="1.10.10.10">
    <property type="entry name" value="Winged helix-like DNA-binding domain superfamily/Winged helix DNA-binding domain"/>
    <property type="match status" value="1"/>
</dbReference>
<evidence type="ECO:0000313" key="10">
    <source>
        <dbReference type="EMBL" id="KAI5081084.1"/>
    </source>
</evidence>
<feature type="compositionally biased region" description="Basic and acidic residues" evidence="9">
    <location>
        <begin position="257"/>
        <end position="269"/>
    </location>
</feature>
<dbReference type="GO" id="GO:0016251">
    <property type="term" value="F:RNA polymerase II general transcription initiation factor activity"/>
    <property type="evidence" value="ECO:0007669"/>
    <property type="project" value="TreeGrafter"/>
</dbReference>
<evidence type="ECO:0000256" key="5">
    <source>
        <dbReference type="ARBA" id="ARBA00023163"/>
    </source>
</evidence>
<comment type="subcellular location">
    <subcellularLocation>
        <location evidence="1 8">Nucleus</location>
    </subcellularLocation>
</comment>
<gene>
    <name evidence="10" type="ORF">GOP47_0004267</name>
</gene>
<organism evidence="10 11">
    <name type="scientific">Adiantum capillus-veneris</name>
    <name type="common">Maidenhair fern</name>
    <dbReference type="NCBI Taxonomy" id="13818"/>
    <lineage>
        <taxon>Eukaryota</taxon>
        <taxon>Viridiplantae</taxon>
        <taxon>Streptophyta</taxon>
        <taxon>Embryophyta</taxon>
        <taxon>Tracheophyta</taxon>
        <taxon>Polypodiopsida</taxon>
        <taxon>Polypodiidae</taxon>
        <taxon>Polypodiales</taxon>
        <taxon>Pteridineae</taxon>
        <taxon>Pteridaceae</taxon>
        <taxon>Vittarioideae</taxon>
        <taxon>Adiantum</taxon>
    </lineage>
</organism>
<keyword evidence="4 8" id="KW-0238">DNA-binding</keyword>
<sequence length="514" mass="58091">MATQEQPGCVSCGCTNNLFMSPCHHINLCVPCGKRMIECATPCPTCEVPFSRLIRECNINAYPTTKPFFVGRFLHGVPFFTKKKGNEPNWSMVREGLQSRRVSEAPREKQQKGKVKSLPIQQENQLVKSWLLNGHRKQSFRGALEGGQQSSYYILSKHKGDMLAIPAGAWYKFHKVTDYKRLTLEEAEEKMQNRRKTEDGYPRWLMKAANAGATAFDEAENLTLGSGRGGFTLRVCDDDDDLASSDKGEEDADEEEDRKRRLDMNKKSGDEDEDGQELARGYDHEFDDEKPKRGDEDWEHKKTFTDDDDDDAVGNDTEEMTEEEDDSELQSAPQNEEEEMEGRRKKRRLSKSGLELQELLRKRTLDDAAENDRKEERSKEEPLVSKPVESSDASKKPSLSASSRKVKMDSSQEAAAKARTKSPPRPNDGPSRTGPVGTRSPPRPHGGPSRTGPVTEDDLKAVLKQGPIKMLDLVKKFKRHLKTQKDKEAFQLLIVNLTKTHKTDDGKFVALKNE</sequence>
<keyword evidence="11" id="KW-1185">Reference proteome</keyword>
<dbReference type="Proteomes" id="UP000886520">
    <property type="component" value="Chromosome 4"/>
</dbReference>
<evidence type="ECO:0000256" key="4">
    <source>
        <dbReference type="ARBA" id="ARBA00023125"/>
    </source>
</evidence>
<comment type="function">
    <text evidence="7 8">TFIIF is a general transcription initiation factor that binds to RNA polymerase II and helps to recruit it to the initiation complex in collaboration with TFIIB. It promotes transcription elongation.</text>
</comment>
<evidence type="ECO:0000256" key="3">
    <source>
        <dbReference type="ARBA" id="ARBA00023015"/>
    </source>
</evidence>
<feature type="region of interest" description="Disordered" evidence="9">
    <location>
        <begin position="98"/>
        <end position="117"/>
    </location>
</feature>
<dbReference type="GO" id="GO:0005674">
    <property type="term" value="C:transcription factor TFIIF complex"/>
    <property type="evidence" value="ECO:0007669"/>
    <property type="project" value="TreeGrafter"/>
</dbReference>